<evidence type="ECO:0000313" key="3">
    <source>
        <dbReference type="Proteomes" id="UP000655570"/>
    </source>
</evidence>
<protein>
    <recommendedName>
        <fullName evidence="4">MFS transporter</fullName>
    </recommendedName>
</protein>
<keyword evidence="1" id="KW-0472">Membrane</keyword>
<name>A0ABR8U2C6_9CELL</name>
<proteinExistence type="predicted"/>
<evidence type="ECO:0000256" key="1">
    <source>
        <dbReference type="SAM" id="Phobius"/>
    </source>
</evidence>
<keyword evidence="1" id="KW-1133">Transmembrane helix</keyword>
<comment type="caution">
    <text evidence="2">The sequence shown here is derived from an EMBL/GenBank/DDBJ whole genome shotgun (WGS) entry which is preliminary data.</text>
</comment>
<accession>A0ABR8U2C6</accession>
<evidence type="ECO:0008006" key="4">
    <source>
        <dbReference type="Google" id="ProtNLM"/>
    </source>
</evidence>
<sequence length="220" mass="21830">MLTQVAGPLRVARAGLVATLVLALGALAHRVGGGTLPDPLVLAALAAFTMAGATFAARFRLTFPRLVAVLGTGQVALHYGLGFGAGATCAPVAGPAAGHAGHAGHGAAAQVSACAAGTPLLPDGVAHLPHETPAGAWMVLAHVLATLVVALVVAHGERALGLLLTWLAPRTALADLLPPLPVALRLPTPVAAPSRAATVHLRTPTTRGPPLLARPVALPS</sequence>
<organism evidence="2 3">
    <name type="scientific">Oerskovia merdavium</name>
    <dbReference type="NCBI Taxonomy" id="2762227"/>
    <lineage>
        <taxon>Bacteria</taxon>
        <taxon>Bacillati</taxon>
        <taxon>Actinomycetota</taxon>
        <taxon>Actinomycetes</taxon>
        <taxon>Micrococcales</taxon>
        <taxon>Cellulomonadaceae</taxon>
        <taxon>Oerskovia</taxon>
    </lineage>
</organism>
<keyword evidence="1" id="KW-0812">Transmembrane</keyword>
<evidence type="ECO:0000313" key="2">
    <source>
        <dbReference type="EMBL" id="MBD7982172.1"/>
    </source>
</evidence>
<feature type="transmembrane region" description="Helical" evidence="1">
    <location>
        <begin position="40"/>
        <end position="59"/>
    </location>
</feature>
<gene>
    <name evidence="2" type="ORF">H9641_15815</name>
</gene>
<dbReference type="RefSeq" id="WP_191805392.1">
    <property type="nucleotide sequence ID" value="NZ_JACSQF010000018.1"/>
</dbReference>
<keyword evidence="3" id="KW-1185">Reference proteome</keyword>
<dbReference type="EMBL" id="JACSQF010000018">
    <property type="protein sequence ID" value="MBD7982172.1"/>
    <property type="molecule type" value="Genomic_DNA"/>
</dbReference>
<feature type="transmembrane region" description="Helical" evidence="1">
    <location>
        <begin position="134"/>
        <end position="154"/>
    </location>
</feature>
<reference evidence="2 3" key="1">
    <citation type="submission" date="2020-08" db="EMBL/GenBank/DDBJ databases">
        <title>A Genomic Blueprint of the Chicken Gut Microbiome.</title>
        <authorList>
            <person name="Gilroy R."/>
            <person name="Ravi A."/>
            <person name="Getino M."/>
            <person name="Pursley I."/>
            <person name="Horton D.L."/>
            <person name="Alikhan N.-F."/>
            <person name="Baker D."/>
            <person name="Gharbi K."/>
            <person name="Hall N."/>
            <person name="Watson M."/>
            <person name="Adriaenssens E.M."/>
            <person name="Foster-Nyarko E."/>
            <person name="Jarju S."/>
            <person name="Secka A."/>
            <person name="Antonio M."/>
            <person name="Oren A."/>
            <person name="Chaudhuri R."/>
            <person name="La Ragione R.M."/>
            <person name="Hildebrand F."/>
            <person name="Pallen M.J."/>
        </authorList>
    </citation>
    <scope>NUCLEOTIDE SEQUENCE [LARGE SCALE GENOMIC DNA]</scope>
    <source>
        <strain evidence="2 3">Sa2CUA9</strain>
    </source>
</reference>
<dbReference type="Proteomes" id="UP000655570">
    <property type="component" value="Unassembled WGS sequence"/>
</dbReference>